<dbReference type="EMBL" id="BAABLO010000011">
    <property type="protein sequence ID" value="GAA4725108.1"/>
    <property type="molecule type" value="Genomic_DNA"/>
</dbReference>
<keyword evidence="6" id="KW-0342">GTP-binding</keyword>
<protein>
    <submittedName>
        <fullName evidence="9">Coenzyme F420-0:L-glutamate ligase</fullName>
    </submittedName>
</protein>
<keyword evidence="5" id="KW-0630">Potassium</keyword>
<evidence type="ECO:0000256" key="5">
    <source>
        <dbReference type="ARBA" id="ARBA00022958"/>
    </source>
</evidence>
<name>A0ABP8YE24_9MICO</name>
<evidence type="ECO:0000256" key="3">
    <source>
        <dbReference type="ARBA" id="ARBA00022741"/>
    </source>
</evidence>
<feature type="domain" description="Coenzyme F420:L-glutamate ligase-like" evidence="8">
    <location>
        <begin position="12"/>
        <end position="213"/>
    </location>
</feature>
<dbReference type="Proteomes" id="UP001500556">
    <property type="component" value="Unassembled WGS sequence"/>
</dbReference>
<dbReference type="GO" id="GO:0016874">
    <property type="term" value="F:ligase activity"/>
    <property type="evidence" value="ECO:0007669"/>
    <property type="project" value="UniProtKB-KW"/>
</dbReference>
<evidence type="ECO:0000256" key="7">
    <source>
        <dbReference type="ARBA" id="ARBA00023211"/>
    </source>
</evidence>
<dbReference type="Pfam" id="PF01996">
    <property type="entry name" value="F420_ligase"/>
    <property type="match status" value="1"/>
</dbReference>
<keyword evidence="7" id="KW-0464">Manganese</keyword>
<evidence type="ECO:0000256" key="2">
    <source>
        <dbReference type="ARBA" id="ARBA00022723"/>
    </source>
</evidence>
<evidence type="ECO:0000313" key="9">
    <source>
        <dbReference type="EMBL" id="GAA4725108.1"/>
    </source>
</evidence>
<gene>
    <name evidence="9" type="primary">cofE</name>
    <name evidence="9" type="ORF">GCM10025782_23990</name>
</gene>
<dbReference type="Gene3D" id="3.30.1330.100">
    <property type="entry name" value="CofE-like"/>
    <property type="match status" value="1"/>
</dbReference>
<organism evidence="9 10">
    <name type="scientific">Pedococcus ginsenosidimutans</name>
    <dbReference type="NCBI Taxonomy" id="490570"/>
    <lineage>
        <taxon>Bacteria</taxon>
        <taxon>Bacillati</taxon>
        <taxon>Actinomycetota</taxon>
        <taxon>Actinomycetes</taxon>
        <taxon>Micrococcales</taxon>
        <taxon>Intrasporangiaceae</taxon>
        <taxon>Pedococcus</taxon>
    </lineage>
</organism>
<dbReference type="Gene3D" id="3.90.1660.10">
    <property type="entry name" value="CofE-like domain"/>
    <property type="match status" value="1"/>
</dbReference>
<dbReference type="PANTHER" id="PTHR47917:SF1">
    <property type="entry name" value="COENZYME F420:L-GLUTAMATE LIGASE"/>
    <property type="match status" value="1"/>
</dbReference>
<comment type="caution">
    <text evidence="9">The sequence shown here is derived from an EMBL/GenBank/DDBJ whole genome shotgun (WGS) entry which is preliminary data.</text>
</comment>
<evidence type="ECO:0000259" key="8">
    <source>
        <dbReference type="Pfam" id="PF01996"/>
    </source>
</evidence>
<dbReference type="NCBIfam" id="TIGR01916">
    <property type="entry name" value="F420_cofE"/>
    <property type="match status" value="1"/>
</dbReference>
<keyword evidence="3" id="KW-0547">Nucleotide-binding</keyword>
<evidence type="ECO:0000313" key="10">
    <source>
        <dbReference type="Proteomes" id="UP001500556"/>
    </source>
</evidence>
<sequence>MSGLTLLPVTGVPEVGTDDDLAVLLLAGLRTSGVELADGDVLVVSSKVVSKSLGLWADGADHSAAVAAQTVRVVAERRSGDRVTRVVQAVAGPVMAAAGVDSSNTGGRDDVLLLPADPDAEARRLRLALLEATGLRRLGVVLSDTAGRPWRAGQTDFALGASGLEVLDDLRGGHDADGRPLHVTARAVADELAAAADLVKGKTDGVPAAVVRGSRWASADAGPGARALLRHGPTDWFGLGSAEAVRASLGTLPGTAAALEDGIPSVAPEPVGDRLGRAVAVALRGAPEAGVDVGSRDGTHELRVSAPSGYELGVAVTRLQVALWGESLQAQAPEQVEGLEATLRVTELPRT</sequence>
<reference evidence="10" key="1">
    <citation type="journal article" date="2019" name="Int. J. Syst. Evol. Microbiol.">
        <title>The Global Catalogue of Microorganisms (GCM) 10K type strain sequencing project: providing services to taxonomists for standard genome sequencing and annotation.</title>
        <authorList>
            <consortium name="The Broad Institute Genomics Platform"/>
            <consortium name="The Broad Institute Genome Sequencing Center for Infectious Disease"/>
            <person name="Wu L."/>
            <person name="Ma J."/>
        </authorList>
    </citation>
    <scope>NUCLEOTIDE SEQUENCE [LARGE SCALE GENOMIC DNA]</scope>
    <source>
        <strain evidence="10">JCM 18961</strain>
    </source>
</reference>
<evidence type="ECO:0000256" key="1">
    <source>
        <dbReference type="ARBA" id="ARBA00022598"/>
    </source>
</evidence>
<dbReference type="PANTHER" id="PTHR47917">
    <property type="match status" value="1"/>
</dbReference>
<accession>A0ABP8YE24</accession>
<dbReference type="InterPro" id="IPR008225">
    <property type="entry name" value="F420-0_g-glutamyl_ligase"/>
</dbReference>
<dbReference type="InterPro" id="IPR002847">
    <property type="entry name" value="F420-0_gamma-glut_ligase-dom"/>
</dbReference>
<dbReference type="SUPFAM" id="SSF144010">
    <property type="entry name" value="CofE-like"/>
    <property type="match status" value="1"/>
</dbReference>
<dbReference type="RefSeq" id="WP_345503583.1">
    <property type="nucleotide sequence ID" value="NZ_BAABLO010000011.1"/>
</dbReference>
<keyword evidence="1 9" id="KW-0436">Ligase</keyword>
<evidence type="ECO:0000256" key="6">
    <source>
        <dbReference type="ARBA" id="ARBA00023134"/>
    </source>
</evidence>
<keyword evidence="10" id="KW-1185">Reference proteome</keyword>
<keyword evidence="4" id="KW-0460">Magnesium</keyword>
<keyword evidence="2" id="KW-0479">Metal-binding</keyword>
<evidence type="ECO:0000256" key="4">
    <source>
        <dbReference type="ARBA" id="ARBA00022842"/>
    </source>
</evidence>
<proteinExistence type="predicted"/>